<feature type="binding site" evidence="6">
    <location>
        <position position="371"/>
    </location>
    <ligand>
        <name>substrate</name>
    </ligand>
</feature>
<feature type="binding site" evidence="6">
    <location>
        <begin position="34"/>
        <end position="41"/>
    </location>
    <ligand>
        <name>NADP(+)</name>
        <dbReference type="ChEBI" id="CHEBI:58349"/>
    </ligand>
</feature>
<dbReference type="PANTHER" id="PTHR23429:SF0">
    <property type="entry name" value="GLUCOSE-6-PHOSPHATE 1-DEHYDROGENASE"/>
    <property type="match status" value="1"/>
</dbReference>
<dbReference type="GO" id="GO:0005829">
    <property type="term" value="C:cytosol"/>
    <property type="evidence" value="ECO:0007669"/>
    <property type="project" value="TreeGrafter"/>
</dbReference>
<comment type="function">
    <text evidence="6">Catalyzes the oxidation of glucose 6-phosphate to 6-phosphogluconolactone.</text>
</comment>
<dbReference type="PRINTS" id="PR00079">
    <property type="entry name" value="G6PDHDRGNASE"/>
</dbReference>
<keyword evidence="10" id="KW-1185">Reference proteome</keyword>
<feature type="binding site" evidence="6">
    <location>
        <position position="208"/>
    </location>
    <ligand>
        <name>substrate</name>
    </ligand>
</feature>
<evidence type="ECO:0000313" key="10">
    <source>
        <dbReference type="Proteomes" id="UP001138793"/>
    </source>
</evidence>
<feature type="binding site" evidence="6">
    <location>
        <position position="261"/>
    </location>
    <ligand>
        <name>substrate</name>
    </ligand>
</feature>
<dbReference type="Pfam" id="PF00479">
    <property type="entry name" value="G6PD_N"/>
    <property type="match status" value="1"/>
</dbReference>
<dbReference type="GO" id="GO:0050661">
    <property type="term" value="F:NADP binding"/>
    <property type="evidence" value="ECO:0007669"/>
    <property type="project" value="UniProtKB-UniRule"/>
</dbReference>
<keyword evidence="2 6" id="KW-0313">Glucose metabolism</keyword>
<dbReference type="RefSeq" id="WP_149476142.1">
    <property type="nucleotide sequence ID" value="NZ_JAGGMB010000008.1"/>
</dbReference>
<evidence type="ECO:0000256" key="3">
    <source>
        <dbReference type="ARBA" id="ARBA00022857"/>
    </source>
</evidence>
<dbReference type="EC" id="1.1.1.49" evidence="6"/>
<comment type="similarity">
    <text evidence="6">Belongs to the glucose-6-phosphate dehydrogenase family.</text>
</comment>
<dbReference type="PIRSF" id="PIRSF000110">
    <property type="entry name" value="G6PD"/>
    <property type="match status" value="1"/>
</dbReference>
<gene>
    <name evidence="6" type="primary">zwf</name>
    <name evidence="9" type="ORF">J2Z64_002728</name>
</gene>
<dbReference type="Gene3D" id="3.30.360.10">
    <property type="entry name" value="Dihydrodipicolinate Reductase, domain 2"/>
    <property type="match status" value="1"/>
</dbReference>
<dbReference type="InterPro" id="IPR036291">
    <property type="entry name" value="NAD(P)-bd_dom_sf"/>
</dbReference>
<keyword evidence="3 6" id="KW-0521">NADP</keyword>
<dbReference type="SUPFAM" id="SSF55347">
    <property type="entry name" value="Glyceraldehyde-3-phosphate dehydrogenase-like, C-terminal domain"/>
    <property type="match status" value="1"/>
</dbReference>
<evidence type="ECO:0000256" key="4">
    <source>
        <dbReference type="ARBA" id="ARBA00023002"/>
    </source>
</evidence>
<feature type="binding site" evidence="6">
    <location>
        <position position="68"/>
    </location>
    <ligand>
        <name>NADP(+)</name>
        <dbReference type="ChEBI" id="CHEBI:58349"/>
    </ligand>
</feature>
<feature type="binding site" evidence="6">
    <location>
        <position position="242"/>
    </location>
    <ligand>
        <name>substrate</name>
    </ligand>
</feature>
<dbReference type="AlphaFoldDB" id="A0A9X0YWL2"/>
<dbReference type="GO" id="GO:0004345">
    <property type="term" value="F:glucose-6-phosphate dehydrogenase activity"/>
    <property type="evidence" value="ECO:0007669"/>
    <property type="project" value="UniProtKB-UniRule"/>
</dbReference>
<keyword evidence="5 6" id="KW-0119">Carbohydrate metabolism</keyword>
<keyword evidence="4 6" id="KW-0560">Oxidoreductase</keyword>
<dbReference type="InterPro" id="IPR022675">
    <property type="entry name" value="G6P_DH_C"/>
</dbReference>
<evidence type="ECO:0000256" key="6">
    <source>
        <dbReference type="HAMAP-Rule" id="MF_00966"/>
    </source>
</evidence>
<feature type="binding site" evidence="6">
    <location>
        <begin position="111"/>
        <end position="112"/>
    </location>
    <ligand>
        <name>NADP(+)</name>
        <dbReference type="ChEBI" id="CHEBI:58349"/>
    </ligand>
</feature>
<dbReference type="InterPro" id="IPR022674">
    <property type="entry name" value="G6P_DH_NAD-bd"/>
</dbReference>
<evidence type="ECO:0000256" key="5">
    <source>
        <dbReference type="ARBA" id="ARBA00023277"/>
    </source>
</evidence>
<protein>
    <recommendedName>
        <fullName evidence="6">Glucose-6-phosphate 1-dehydrogenase</fullName>
        <shortName evidence="6">G6PD</shortName>
        <ecNumber evidence="6">1.1.1.49</ecNumber>
    </recommendedName>
</protein>
<dbReference type="Proteomes" id="UP001138793">
    <property type="component" value="Unassembled WGS sequence"/>
</dbReference>
<comment type="catalytic activity">
    <reaction evidence="6">
        <text>D-glucose 6-phosphate + NADP(+) = 6-phospho-D-glucono-1,5-lactone + NADPH + H(+)</text>
        <dbReference type="Rhea" id="RHEA:15841"/>
        <dbReference type="ChEBI" id="CHEBI:15378"/>
        <dbReference type="ChEBI" id="CHEBI:57783"/>
        <dbReference type="ChEBI" id="CHEBI:57955"/>
        <dbReference type="ChEBI" id="CHEBI:58349"/>
        <dbReference type="ChEBI" id="CHEBI:61548"/>
        <dbReference type="EC" id="1.1.1.49"/>
    </reaction>
</comment>
<dbReference type="EMBL" id="JAGGMB010000008">
    <property type="protein sequence ID" value="MBP2078464.1"/>
    <property type="molecule type" value="Genomic_DNA"/>
</dbReference>
<dbReference type="OrthoDB" id="9802739at2"/>
<feature type="active site" description="Proton acceptor" evidence="6">
    <location>
        <position position="266"/>
    </location>
</feature>
<reference evidence="9" key="1">
    <citation type="submission" date="2021-03" db="EMBL/GenBank/DDBJ databases">
        <title>Genomic Encyclopedia of Type Strains, Phase IV (KMG-IV): sequencing the most valuable type-strain genomes for metagenomic binning, comparative biology and taxonomic classification.</title>
        <authorList>
            <person name="Goeker M."/>
        </authorList>
    </citation>
    <scope>NUCLEOTIDE SEQUENCE</scope>
    <source>
        <strain evidence="9">DSM 107338</strain>
    </source>
</reference>
<dbReference type="SUPFAM" id="SSF51735">
    <property type="entry name" value="NAD(P)-binding Rossmann-fold domains"/>
    <property type="match status" value="1"/>
</dbReference>
<feature type="domain" description="Glucose-6-phosphate dehydrogenase NAD-binding" evidence="7">
    <location>
        <begin position="31"/>
        <end position="213"/>
    </location>
</feature>
<dbReference type="Gene3D" id="3.40.50.720">
    <property type="entry name" value="NAD(P)-binding Rossmann-like Domain"/>
    <property type="match status" value="1"/>
</dbReference>
<evidence type="ECO:0000313" key="9">
    <source>
        <dbReference type="EMBL" id="MBP2078464.1"/>
    </source>
</evidence>
<dbReference type="HAMAP" id="MF_00966">
    <property type="entry name" value="G6PD"/>
    <property type="match status" value="1"/>
</dbReference>
<dbReference type="GO" id="GO:0009051">
    <property type="term" value="P:pentose-phosphate shunt, oxidative branch"/>
    <property type="evidence" value="ECO:0007669"/>
    <property type="project" value="TreeGrafter"/>
</dbReference>
<evidence type="ECO:0000256" key="2">
    <source>
        <dbReference type="ARBA" id="ARBA00022526"/>
    </source>
</evidence>
<proteinExistence type="inferred from homology"/>
<comment type="pathway">
    <text evidence="1 6">Carbohydrate degradation; pentose phosphate pathway; D-ribulose 5-phosphate from D-glucose 6-phosphate (oxidative stage): step 1/3.</text>
</comment>
<feature type="domain" description="Glucose-6-phosphate dehydrogenase C-terminal" evidence="8">
    <location>
        <begin position="216"/>
        <end position="509"/>
    </location>
</feature>
<feature type="binding site" evidence="6">
    <location>
        <position position="204"/>
    </location>
    <ligand>
        <name>substrate</name>
    </ligand>
</feature>
<dbReference type="NCBIfam" id="TIGR00871">
    <property type="entry name" value="zwf"/>
    <property type="match status" value="1"/>
</dbReference>
<comment type="caution">
    <text evidence="9">The sequence shown here is derived from an EMBL/GenBank/DDBJ whole genome shotgun (WGS) entry which is preliminary data.</text>
</comment>
<dbReference type="PANTHER" id="PTHR23429">
    <property type="entry name" value="GLUCOSE-6-PHOSPHATE 1-DEHYDROGENASE G6PD"/>
    <property type="match status" value="1"/>
</dbReference>
<sequence>MDGVAVKRNINLEDNNPSISESLELDSVTLVLFGSTGDLAKRKVFPALYNLFLDGKIPDSFSVIGLGRREWSNNVFQTHVKESLTTFSRRLPTDHSKMERFIQAFQYSTLDVNNDKEYEKLLEMIRKNEEELNIPENRLFYLSVAPQLFDAITMNIKKSGLSSTKGWKRLIIEKPFGEDLKSAQQLNKKLSVAFEEDEIYRIDHYLGKSMIQNLEALKFANPVIKALWNNQHIANVQITASETVGIENRADFYEQSGAIRDMVQNHMLQMLMMTAVHLPKHNSVKSIRKEKRKIMESLQAFQIEEINSHVVRGQYDSGEILGESVVGYTEEQEVDETSKTDTFFAARVQIEDPFWSGVPFYIRTGKRMKEKSTRIVIEFKKPLKCAYIAQREELSPNILIIEVSPNEGVFFQLNSRNPLKGGEIEPIIVEFSTSQKEIPEAYELLLFDALQGDQTFFAHWSELELSWKWIQPILEAFKEDILPLHLYPSGSTGPKAADQLLEKDGFTWW</sequence>
<organism evidence="9 10">
    <name type="scientific">Oceanobacillus polygoni</name>
    <dbReference type="NCBI Taxonomy" id="1235259"/>
    <lineage>
        <taxon>Bacteria</taxon>
        <taxon>Bacillati</taxon>
        <taxon>Bacillota</taxon>
        <taxon>Bacilli</taxon>
        <taxon>Bacillales</taxon>
        <taxon>Bacillaceae</taxon>
        <taxon>Oceanobacillus</taxon>
    </lineage>
</organism>
<feature type="binding site" evidence="6">
    <location>
        <position position="366"/>
    </location>
    <ligand>
        <name>substrate</name>
    </ligand>
</feature>
<name>A0A9X0YWL2_9BACI</name>
<dbReference type="GO" id="GO:0006006">
    <property type="term" value="P:glucose metabolic process"/>
    <property type="evidence" value="ECO:0007669"/>
    <property type="project" value="UniProtKB-KW"/>
</dbReference>
<evidence type="ECO:0000259" key="8">
    <source>
        <dbReference type="Pfam" id="PF02781"/>
    </source>
</evidence>
<evidence type="ECO:0000259" key="7">
    <source>
        <dbReference type="Pfam" id="PF00479"/>
    </source>
</evidence>
<dbReference type="Pfam" id="PF02781">
    <property type="entry name" value="G6PD_C"/>
    <property type="match status" value="1"/>
</dbReference>
<feature type="binding site" evidence="6">
    <location>
        <position position="174"/>
    </location>
    <ligand>
        <name>NADP(+)</name>
        <dbReference type="ChEBI" id="CHEBI:58349"/>
    </ligand>
</feature>
<evidence type="ECO:0000256" key="1">
    <source>
        <dbReference type="ARBA" id="ARBA00004937"/>
    </source>
</evidence>
<dbReference type="InterPro" id="IPR001282">
    <property type="entry name" value="G6P_DH"/>
</dbReference>
<accession>A0A9X0YWL2</accession>